<dbReference type="GO" id="GO:0042910">
    <property type="term" value="F:xenobiotic transmembrane transporter activity"/>
    <property type="evidence" value="ECO:0007669"/>
    <property type="project" value="InterPro"/>
</dbReference>
<feature type="transmembrane region" description="Helical" evidence="8">
    <location>
        <begin position="389"/>
        <end position="409"/>
    </location>
</feature>
<dbReference type="InterPro" id="IPR002528">
    <property type="entry name" value="MATE_fam"/>
</dbReference>
<dbReference type="Proteomes" id="UP000184184">
    <property type="component" value="Unassembled WGS sequence"/>
</dbReference>
<dbReference type="STRING" id="1027249.SAMN05216179_0061"/>
<evidence type="ECO:0000256" key="7">
    <source>
        <dbReference type="ARBA" id="ARBA00023136"/>
    </source>
</evidence>
<evidence type="ECO:0000256" key="6">
    <source>
        <dbReference type="ARBA" id="ARBA00022989"/>
    </source>
</evidence>
<feature type="transmembrane region" description="Helical" evidence="8">
    <location>
        <begin position="48"/>
        <end position="81"/>
    </location>
</feature>
<evidence type="ECO:0000313" key="10">
    <source>
        <dbReference type="Proteomes" id="UP000184184"/>
    </source>
</evidence>
<feature type="transmembrane region" description="Helical" evidence="8">
    <location>
        <begin position="260"/>
        <end position="280"/>
    </location>
</feature>
<comment type="subcellular location">
    <subcellularLocation>
        <location evidence="1">Cell membrane</location>
        <topology evidence="1">Multi-pass membrane protein</topology>
    </subcellularLocation>
</comment>
<keyword evidence="3" id="KW-0813">Transport</keyword>
<feature type="transmembrane region" description="Helical" evidence="8">
    <location>
        <begin position="134"/>
        <end position="153"/>
    </location>
</feature>
<dbReference type="PANTHER" id="PTHR42925">
    <property type="entry name" value="MULTIDRUG AND TOXIN EFFLUX PROTEIN MATE FAMILY"/>
    <property type="match status" value="1"/>
</dbReference>
<dbReference type="PANTHER" id="PTHR42925:SF1">
    <property type="entry name" value="VIRULENCE FACTOR MVIN"/>
    <property type="match status" value="1"/>
</dbReference>
<feature type="transmembrane region" description="Helical" evidence="8">
    <location>
        <begin position="326"/>
        <end position="347"/>
    </location>
</feature>
<dbReference type="RefSeq" id="WP_073198587.1">
    <property type="nucleotide sequence ID" value="NZ_FRCZ01000001.1"/>
</dbReference>
<feature type="transmembrane region" description="Helical" evidence="8">
    <location>
        <begin position="353"/>
        <end position="377"/>
    </location>
</feature>
<name>A0A1M7II11_9BACI</name>
<keyword evidence="4" id="KW-1003">Cell membrane</keyword>
<evidence type="ECO:0000256" key="5">
    <source>
        <dbReference type="ARBA" id="ARBA00022692"/>
    </source>
</evidence>
<evidence type="ECO:0000313" key="9">
    <source>
        <dbReference type="EMBL" id="SHM40414.1"/>
    </source>
</evidence>
<sequence>MSHLTNNPPSKKKITLLAITWPLFIEAFLQTFMRIADIFMLSFVSDEAVAAIGVVNQIMMFTFVLFNFTAMGSGVVIAQFVGAKKPKEVSITITNAMVLNLAFGLFISGLIVIFREPFLILFNLEDHLIEYANIYLLIVGGTLFTQAMVMTMSSALQAQGYTKDVMYLVLGMNILNIIGNYLFIFGALGFPQLGVMGVAIATAVSRGIAMIVVCIILYKRIEIKIKLKDYFHLKKEYIKKIMGIGVPAAGEHLSHSLSQLIITVFITLLGANALATRVYTQNLMNFMTVFSVSVAKGMQIMIGQLVGAGKIEEAYRQMFKGLRVSIVIALSIGTIIAFFSESLLGIFTDDAEIIALGSILLFLGVILEPGRTFNLVIISSLRAAGDARFPVVVGIISMWGVSVTLAYIFGISLGFGLIGIWIAIILDEWLRGILMFFRWRSRKWEQKILVEDEKEVISS</sequence>
<dbReference type="GO" id="GO:0005886">
    <property type="term" value="C:plasma membrane"/>
    <property type="evidence" value="ECO:0007669"/>
    <property type="project" value="UniProtKB-SubCell"/>
</dbReference>
<feature type="transmembrane region" description="Helical" evidence="8">
    <location>
        <begin position="415"/>
        <end position="437"/>
    </location>
</feature>
<dbReference type="OrthoDB" id="9806302at2"/>
<dbReference type="InterPro" id="IPR048279">
    <property type="entry name" value="MdtK-like"/>
</dbReference>
<dbReference type="CDD" id="cd13134">
    <property type="entry name" value="MATE_like_8"/>
    <property type="match status" value="1"/>
</dbReference>
<dbReference type="NCBIfam" id="TIGR00797">
    <property type="entry name" value="matE"/>
    <property type="match status" value="1"/>
</dbReference>
<feature type="transmembrane region" description="Helical" evidence="8">
    <location>
        <begin position="165"/>
        <end position="188"/>
    </location>
</feature>
<dbReference type="Pfam" id="PF01554">
    <property type="entry name" value="MatE"/>
    <property type="match status" value="2"/>
</dbReference>
<evidence type="ECO:0000256" key="4">
    <source>
        <dbReference type="ARBA" id="ARBA00022475"/>
    </source>
</evidence>
<proteinExistence type="inferred from homology"/>
<dbReference type="EMBL" id="FRCZ01000001">
    <property type="protein sequence ID" value="SHM40414.1"/>
    <property type="molecule type" value="Genomic_DNA"/>
</dbReference>
<dbReference type="InterPro" id="IPR047135">
    <property type="entry name" value="YsiQ"/>
</dbReference>
<feature type="transmembrane region" description="Helical" evidence="8">
    <location>
        <begin position="14"/>
        <end position="36"/>
    </location>
</feature>
<comment type="similarity">
    <text evidence="2">Belongs to the multi antimicrobial extrusion (MATE) (TC 2.A.66.1) family.</text>
</comment>
<gene>
    <name evidence="9" type="ORF">SAMN05216179_0061</name>
</gene>
<feature type="transmembrane region" description="Helical" evidence="8">
    <location>
        <begin position="194"/>
        <end position="218"/>
    </location>
</feature>
<organism evidence="9 10">
    <name type="scientific">Gracilibacillus kekensis</name>
    <dbReference type="NCBI Taxonomy" id="1027249"/>
    <lineage>
        <taxon>Bacteria</taxon>
        <taxon>Bacillati</taxon>
        <taxon>Bacillota</taxon>
        <taxon>Bacilli</taxon>
        <taxon>Bacillales</taxon>
        <taxon>Bacillaceae</taxon>
        <taxon>Gracilibacillus</taxon>
    </lineage>
</organism>
<dbReference type="AlphaFoldDB" id="A0A1M7II11"/>
<evidence type="ECO:0000256" key="3">
    <source>
        <dbReference type="ARBA" id="ARBA00022448"/>
    </source>
</evidence>
<keyword evidence="6 8" id="KW-1133">Transmembrane helix</keyword>
<feature type="transmembrane region" description="Helical" evidence="8">
    <location>
        <begin position="286"/>
        <end position="306"/>
    </location>
</feature>
<keyword evidence="5 8" id="KW-0812">Transmembrane</keyword>
<accession>A0A1M7II11</accession>
<keyword evidence="7 8" id="KW-0472">Membrane</keyword>
<dbReference type="PIRSF" id="PIRSF006603">
    <property type="entry name" value="DinF"/>
    <property type="match status" value="1"/>
</dbReference>
<dbReference type="GO" id="GO:0015297">
    <property type="term" value="F:antiporter activity"/>
    <property type="evidence" value="ECO:0007669"/>
    <property type="project" value="InterPro"/>
</dbReference>
<evidence type="ECO:0000256" key="1">
    <source>
        <dbReference type="ARBA" id="ARBA00004651"/>
    </source>
</evidence>
<evidence type="ECO:0000256" key="2">
    <source>
        <dbReference type="ARBA" id="ARBA00010199"/>
    </source>
</evidence>
<feature type="transmembrane region" description="Helical" evidence="8">
    <location>
        <begin position="93"/>
        <end position="114"/>
    </location>
</feature>
<keyword evidence="10" id="KW-1185">Reference proteome</keyword>
<evidence type="ECO:0000256" key="8">
    <source>
        <dbReference type="SAM" id="Phobius"/>
    </source>
</evidence>
<reference evidence="9 10" key="1">
    <citation type="submission" date="2016-11" db="EMBL/GenBank/DDBJ databases">
        <authorList>
            <person name="Jaros S."/>
            <person name="Januszkiewicz K."/>
            <person name="Wedrychowicz H."/>
        </authorList>
    </citation>
    <scope>NUCLEOTIDE SEQUENCE [LARGE SCALE GENOMIC DNA]</scope>
    <source>
        <strain evidence="9 10">CGMCC 1.10681</strain>
    </source>
</reference>
<protein>
    <submittedName>
        <fullName evidence="9">Putative efflux protein, MATE family</fullName>
    </submittedName>
</protein>